<dbReference type="VEuPathDB" id="FungiDB:CC1G_03641"/>
<gene>
    <name evidence="2" type="ORF">CC1G_03641</name>
</gene>
<protein>
    <submittedName>
        <fullName evidence="2">Uncharacterized protein</fullName>
    </submittedName>
</protein>
<evidence type="ECO:0000313" key="3">
    <source>
        <dbReference type="Proteomes" id="UP000001861"/>
    </source>
</evidence>
<feature type="region of interest" description="Disordered" evidence="1">
    <location>
        <begin position="87"/>
        <end position="107"/>
    </location>
</feature>
<feature type="compositionally biased region" description="Acidic residues" evidence="1">
    <location>
        <begin position="169"/>
        <end position="181"/>
    </location>
</feature>
<dbReference type="FunCoup" id="A8N1U8">
    <property type="interactions" value="39"/>
</dbReference>
<dbReference type="EMBL" id="AACS02000001">
    <property type="protein sequence ID" value="EAU92854.1"/>
    <property type="molecule type" value="Genomic_DNA"/>
</dbReference>
<dbReference type="Proteomes" id="UP000001861">
    <property type="component" value="Unassembled WGS sequence"/>
</dbReference>
<accession>A8N1U8</accession>
<dbReference type="PANTHER" id="PTHR12069">
    <property type="entry name" value="DNA-DIRECTED RNA POLYMERASES III 80 KDA POLYPEPTIDE RNA POLYMERASE III SUBUNIT 5"/>
    <property type="match status" value="1"/>
</dbReference>
<feature type="compositionally biased region" description="Basic and acidic residues" evidence="1">
    <location>
        <begin position="193"/>
        <end position="213"/>
    </location>
</feature>
<dbReference type="KEGG" id="cci:CC1G_03641"/>
<keyword evidence="3" id="KW-1185">Reference proteome</keyword>
<dbReference type="InParanoid" id="A8N1U8"/>
<dbReference type="GO" id="GO:0005666">
    <property type="term" value="C:RNA polymerase III complex"/>
    <property type="evidence" value="ECO:0007669"/>
    <property type="project" value="TreeGrafter"/>
</dbReference>
<dbReference type="AlphaFoldDB" id="A8N1U8"/>
<evidence type="ECO:0000256" key="1">
    <source>
        <dbReference type="SAM" id="MobiDB-lite"/>
    </source>
</evidence>
<evidence type="ECO:0000313" key="2">
    <source>
        <dbReference type="EMBL" id="EAU92854.1"/>
    </source>
</evidence>
<dbReference type="eggNOG" id="KOG2354">
    <property type="taxonomic scope" value="Eukaryota"/>
</dbReference>
<dbReference type="OMA" id="VFQYPIY"/>
<dbReference type="GeneID" id="6005273"/>
<dbReference type="PANTHER" id="PTHR12069:SF0">
    <property type="entry name" value="DNA-DIRECTED RNA POLYMERASE III SUBUNIT RPC5"/>
    <property type="match status" value="1"/>
</dbReference>
<reference evidence="2 3" key="1">
    <citation type="journal article" date="2010" name="Proc. Natl. Acad. Sci. U.S.A.">
        <title>Insights into evolution of multicellular fungi from the assembled chromosomes of the mushroom Coprinopsis cinerea (Coprinus cinereus).</title>
        <authorList>
            <person name="Stajich J.E."/>
            <person name="Wilke S.K."/>
            <person name="Ahren D."/>
            <person name="Au C.H."/>
            <person name="Birren B.W."/>
            <person name="Borodovsky M."/>
            <person name="Burns C."/>
            <person name="Canback B."/>
            <person name="Casselton L.A."/>
            <person name="Cheng C.K."/>
            <person name="Deng J."/>
            <person name="Dietrich F.S."/>
            <person name="Fargo D.C."/>
            <person name="Farman M.L."/>
            <person name="Gathman A.C."/>
            <person name="Goldberg J."/>
            <person name="Guigo R."/>
            <person name="Hoegger P.J."/>
            <person name="Hooker J.B."/>
            <person name="Huggins A."/>
            <person name="James T.Y."/>
            <person name="Kamada T."/>
            <person name="Kilaru S."/>
            <person name="Kodira C."/>
            <person name="Kues U."/>
            <person name="Kupfer D."/>
            <person name="Kwan H.S."/>
            <person name="Lomsadze A."/>
            <person name="Li W."/>
            <person name="Lilly W.W."/>
            <person name="Ma L.J."/>
            <person name="Mackey A.J."/>
            <person name="Manning G."/>
            <person name="Martin F."/>
            <person name="Muraguchi H."/>
            <person name="Natvig D.O."/>
            <person name="Palmerini H."/>
            <person name="Ramesh M.A."/>
            <person name="Rehmeyer C.J."/>
            <person name="Roe B.A."/>
            <person name="Shenoy N."/>
            <person name="Stanke M."/>
            <person name="Ter-Hovhannisyan V."/>
            <person name="Tunlid A."/>
            <person name="Velagapudi R."/>
            <person name="Vision T.J."/>
            <person name="Zeng Q."/>
            <person name="Zolan M.E."/>
            <person name="Pukkila P.J."/>
        </authorList>
    </citation>
    <scope>NUCLEOTIDE SEQUENCE [LARGE SCALE GENOMIC DNA]</scope>
    <source>
        <strain evidence="3">Okayama-7 / 130 / ATCC MYA-4618 / FGSC 9003</strain>
    </source>
</reference>
<dbReference type="OrthoDB" id="340681at2759"/>
<dbReference type="RefSeq" id="XP_001828847.1">
    <property type="nucleotide sequence ID" value="XM_001828795.2"/>
</dbReference>
<dbReference type="STRING" id="240176.A8N1U8"/>
<name>A8N1U8_COPC7</name>
<dbReference type="Pfam" id="PF04801">
    <property type="entry name" value="RPC5"/>
    <property type="match status" value="1"/>
</dbReference>
<sequence>MDDDELLQDELVRSIPIHLSTSLTPNLHLHQFPLLTRPLQVPPSAERAGKHITSRLKPNTRRFEIHVPVDTRPDVWNVDKSKELGAARVEDDREKNQEPKLKLKEGEEPRLNEIRLRSEEIPQRGTYMLGIVRDGKLHLQPVSQTHQFRPTLTYLDAQSRKTRKGGYDSDSDDGPPPDPDDPNPVVVTKKEKKAPAGEAKEVQVSAKRADDKGFPGGGISAARREMLQIIRNEDDEAWEDLEFCDVMTEASGATFEAVFSHNDEHLQCQSDITLFVKDINGL</sequence>
<comment type="caution">
    <text evidence="2">The sequence shown here is derived from an EMBL/GenBank/DDBJ whole genome shotgun (WGS) entry which is preliminary data.</text>
</comment>
<dbReference type="GO" id="GO:0042797">
    <property type="term" value="P:tRNA transcription by RNA polymerase III"/>
    <property type="evidence" value="ECO:0007669"/>
    <property type="project" value="TreeGrafter"/>
</dbReference>
<proteinExistence type="predicted"/>
<dbReference type="InterPro" id="IPR006886">
    <property type="entry name" value="RNA_pol_III_Rpc5"/>
</dbReference>
<organism evidence="2 3">
    <name type="scientific">Coprinopsis cinerea (strain Okayama-7 / 130 / ATCC MYA-4618 / FGSC 9003)</name>
    <name type="common">Inky cap fungus</name>
    <name type="synonym">Hormographiella aspergillata</name>
    <dbReference type="NCBI Taxonomy" id="240176"/>
    <lineage>
        <taxon>Eukaryota</taxon>
        <taxon>Fungi</taxon>
        <taxon>Dikarya</taxon>
        <taxon>Basidiomycota</taxon>
        <taxon>Agaricomycotina</taxon>
        <taxon>Agaricomycetes</taxon>
        <taxon>Agaricomycetidae</taxon>
        <taxon>Agaricales</taxon>
        <taxon>Agaricineae</taxon>
        <taxon>Psathyrellaceae</taxon>
        <taxon>Coprinopsis</taxon>
    </lineage>
</organism>
<feature type="region of interest" description="Disordered" evidence="1">
    <location>
        <begin position="149"/>
        <end position="217"/>
    </location>
</feature>